<evidence type="ECO:0000256" key="3">
    <source>
        <dbReference type="ARBA" id="ARBA00022989"/>
    </source>
</evidence>
<dbReference type="InterPro" id="IPR049326">
    <property type="entry name" value="Rhodopsin_dom_fungi"/>
</dbReference>
<protein>
    <recommendedName>
        <fullName evidence="7">Rhodopsin domain-containing protein</fullName>
    </recommendedName>
</protein>
<dbReference type="InterPro" id="IPR052337">
    <property type="entry name" value="SAT4-like"/>
</dbReference>
<sequence>MKNIDPAAYPALRTVWIFTGVTSLFVPLRIYIRVKILEGFRKDDFCYVVSFACLFLYAILITNSAEHGLGQDISTITAHPPEEHVKAVLDVIIGQTFLIIGNVASKLSITFFLNHMARQLINNRIHMIALWTPVTLFTIFITAALFISWFPCQPAARLWDPRVDGHCSSDLLPVAYVAGALSAIVDICYAIYPWCLLWKSYRHPQKLVVLLSLSLGVAAAGIGVKRAFELWRLASHNYLKDTPELRMKSKRINGDTGIELGEHRAAVYIVANPSGLKFTETKIR</sequence>
<keyword evidence="2 6" id="KW-0812">Transmembrane</keyword>
<dbReference type="Proteomes" id="UP000319160">
    <property type="component" value="Unassembled WGS sequence"/>
</dbReference>
<dbReference type="GO" id="GO:0016020">
    <property type="term" value="C:membrane"/>
    <property type="evidence" value="ECO:0007669"/>
    <property type="project" value="UniProtKB-SubCell"/>
</dbReference>
<dbReference type="PANTHER" id="PTHR33048:SF93">
    <property type="entry name" value="INTEGRAL MEMBRANE PROTEIN"/>
    <property type="match status" value="1"/>
</dbReference>
<keyword evidence="9" id="KW-1185">Reference proteome</keyword>
<organism evidence="8 9">
    <name type="scientific">Xylaria flabelliformis</name>
    <dbReference type="NCBI Taxonomy" id="2512241"/>
    <lineage>
        <taxon>Eukaryota</taxon>
        <taxon>Fungi</taxon>
        <taxon>Dikarya</taxon>
        <taxon>Ascomycota</taxon>
        <taxon>Pezizomycotina</taxon>
        <taxon>Sordariomycetes</taxon>
        <taxon>Xylariomycetidae</taxon>
        <taxon>Xylariales</taxon>
        <taxon>Xylariaceae</taxon>
        <taxon>Xylaria</taxon>
    </lineage>
</organism>
<evidence type="ECO:0000256" key="5">
    <source>
        <dbReference type="ARBA" id="ARBA00038359"/>
    </source>
</evidence>
<reference evidence="9" key="1">
    <citation type="submission" date="2019-06" db="EMBL/GenBank/DDBJ databases">
        <title>Draft genome sequence of the griseofulvin-producing fungus Xylaria cubensis strain G536.</title>
        <authorList>
            <person name="Mead M.E."/>
            <person name="Raja H.A."/>
            <person name="Steenwyk J.L."/>
            <person name="Knowles S.L."/>
            <person name="Oberlies N.H."/>
            <person name="Rokas A."/>
        </authorList>
    </citation>
    <scope>NUCLEOTIDE SEQUENCE [LARGE SCALE GENOMIC DNA]</scope>
    <source>
        <strain evidence="9">G536</strain>
    </source>
</reference>
<name>A0A553IE88_9PEZI</name>
<feature type="domain" description="Rhodopsin" evidence="7">
    <location>
        <begin position="28"/>
        <end position="235"/>
    </location>
</feature>
<evidence type="ECO:0000256" key="6">
    <source>
        <dbReference type="SAM" id="Phobius"/>
    </source>
</evidence>
<evidence type="ECO:0000259" key="7">
    <source>
        <dbReference type="Pfam" id="PF20684"/>
    </source>
</evidence>
<dbReference type="EMBL" id="VFLP01000002">
    <property type="protein sequence ID" value="TRX98515.1"/>
    <property type="molecule type" value="Genomic_DNA"/>
</dbReference>
<keyword evidence="3 6" id="KW-1133">Transmembrane helix</keyword>
<evidence type="ECO:0000313" key="8">
    <source>
        <dbReference type="EMBL" id="TRX98515.1"/>
    </source>
</evidence>
<keyword evidence="4 6" id="KW-0472">Membrane</keyword>
<gene>
    <name evidence="8" type="ORF">FHL15_000589</name>
</gene>
<feature type="transmembrane region" description="Helical" evidence="6">
    <location>
        <begin position="92"/>
        <end position="113"/>
    </location>
</feature>
<comment type="subcellular location">
    <subcellularLocation>
        <location evidence="1">Membrane</location>
        <topology evidence="1">Multi-pass membrane protein</topology>
    </subcellularLocation>
</comment>
<feature type="transmembrane region" description="Helical" evidence="6">
    <location>
        <begin position="171"/>
        <end position="195"/>
    </location>
</feature>
<evidence type="ECO:0000313" key="9">
    <source>
        <dbReference type="Proteomes" id="UP000319160"/>
    </source>
</evidence>
<accession>A0A553IE88</accession>
<dbReference type="AlphaFoldDB" id="A0A553IE88"/>
<dbReference type="PANTHER" id="PTHR33048">
    <property type="entry name" value="PTH11-LIKE INTEGRAL MEMBRANE PROTEIN (AFU_ORTHOLOGUE AFUA_5G11245)"/>
    <property type="match status" value="1"/>
</dbReference>
<dbReference type="Pfam" id="PF20684">
    <property type="entry name" value="Fung_rhodopsin"/>
    <property type="match status" value="1"/>
</dbReference>
<feature type="transmembrane region" description="Helical" evidence="6">
    <location>
        <begin position="125"/>
        <end position="151"/>
    </location>
</feature>
<feature type="transmembrane region" description="Helical" evidence="6">
    <location>
        <begin position="44"/>
        <end position="62"/>
    </location>
</feature>
<comment type="similarity">
    <text evidence="5">Belongs to the SAT4 family.</text>
</comment>
<feature type="transmembrane region" description="Helical" evidence="6">
    <location>
        <begin position="207"/>
        <end position="228"/>
    </location>
</feature>
<feature type="transmembrane region" description="Helical" evidence="6">
    <location>
        <begin position="15"/>
        <end position="32"/>
    </location>
</feature>
<dbReference type="OrthoDB" id="3923077at2759"/>
<proteinExistence type="inferred from homology"/>
<evidence type="ECO:0000256" key="4">
    <source>
        <dbReference type="ARBA" id="ARBA00023136"/>
    </source>
</evidence>
<evidence type="ECO:0000256" key="2">
    <source>
        <dbReference type="ARBA" id="ARBA00022692"/>
    </source>
</evidence>
<evidence type="ECO:0000256" key="1">
    <source>
        <dbReference type="ARBA" id="ARBA00004141"/>
    </source>
</evidence>
<comment type="caution">
    <text evidence="8">The sequence shown here is derived from an EMBL/GenBank/DDBJ whole genome shotgun (WGS) entry which is preliminary data.</text>
</comment>
<dbReference type="STRING" id="2512241.A0A553IE88"/>